<name>A0A0F9YGP9_9ZZZZ</name>
<dbReference type="EMBL" id="LAZR01000003">
    <property type="protein sequence ID" value="KKO11427.1"/>
    <property type="molecule type" value="Genomic_DNA"/>
</dbReference>
<dbReference type="AlphaFoldDB" id="A0A0F9YGP9"/>
<feature type="transmembrane region" description="Helical" evidence="1">
    <location>
        <begin position="29"/>
        <end position="47"/>
    </location>
</feature>
<sequence>MREPRETKRIGLAPSFFTAVCPFPKRPTTTTITTIVLALAALMLMAGPQDRLFAAASGASALCREQWRCELTYPSAPSQLAGLAPTCMRPLASGPSTIGADPSGELHDGRNDLIRKGTHYPLEHYGGSILSSTAKESTNRASAGDPRNLWSYYFSSLAQTVAGASAILVALAVIRLQSIDNSLNGIERLIADAFFRIDKQDHYRGTAFVHFLNEDWHTYFEDVAGLASESENSFSSSDRYVESRGFVESLVERGCVLHSRKVKLHRALSLAFGGTIMFAGTAILLLPAGQWVSVPVMYSAWVGSGLLLVLLFTAYLRLVLSTARSHKEKSS</sequence>
<keyword evidence="1" id="KW-0812">Transmembrane</keyword>
<evidence type="ECO:0000313" key="2">
    <source>
        <dbReference type="EMBL" id="KKO11427.1"/>
    </source>
</evidence>
<keyword evidence="1" id="KW-0472">Membrane</keyword>
<accession>A0A0F9YGP9</accession>
<proteinExistence type="predicted"/>
<evidence type="ECO:0008006" key="3">
    <source>
        <dbReference type="Google" id="ProtNLM"/>
    </source>
</evidence>
<organism evidence="2">
    <name type="scientific">marine sediment metagenome</name>
    <dbReference type="NCBI Taxonomy" id="412755"/>
    <lineage>
        <taxon>unclassified sequences</taxon>
        <taxon>metagenomes</taxon>
        <taxon>ecological metagenomes</taxon>
    </lineage>
</organism>
<comment type="caution">
    <text evidence="2">The sequence shown here is derived from an EMBL/GenBank/DDBJ whole genome shotgun (WGS) entry which is preliminary data.</text>
</comment>
<feature type="transmembrane region" description="Helical" evidence="1">
    <location>
        <begin position="267"/>
        <end position="286"/>
    </location>
</feature>
<feature type="transmembrane region" description="Helical" evidence="1">
    <location>
        <begin position="298"/>
        <end position="320"/>
    </location>
</feature>
<protein>
    <recommendedName>
        <fullName evidence="3">Transmembrane protein</fullName>
    </recommendedName>
</protein>
<feature type="transmembrane region" description="Helical" evidence="1">
    <location>
        <begin position="152"/>
        <end position="174"/>
    </location>
</feature>
<keyword evidence="1" id="KW-1133">Transmembrane helix</keyword>
<gene>
    <name evidence="2" type="ORF">LCGC14_0019080</name>
</gene>
<reference evidence="2" key="1">
    <citation type="journal article" date="2015" name="Nature">
        <title>Complex archaea that bridge the gap between prokaryotes and eukaryotes.</title>
        <authorList>
            <person name="Spang A."/>
            <person name="Saw J.H."/>
            <person name="Jorgensen S.L."/>
            <person name="Zaremba-Niedzwiedzka K."/>
            <person name="Martijn J."/>
            <person name="Lind A.E."/>
            <person name="van Eijk R."/>
            <person name="Schleper C."/>
            <person name="Guy L."/>
            <person name="Ettema T.J."/>
        </authorList>
    </citation>
    <scope>NUCLEOTIDE SEQUENCE</scope>
</reference>
<evidence type="ECO:0000256" key="1">
    <source>
        <dbReference type="SAM" id="Phobius"/>
    </source>
</evidence>